<accession>A0A562ILC1</accession>
<protein>
    <submittedName>
        <fullName evidence="2">Uncharacterized protein DUF559</fullName>
    </submittedName>
</protein>
<dbReference type="OrthoDB" id="5517693at2"/>
<comment type="caution">
    <text evidence="2">The sequence shown here is derived from an EMBL/GenBank/DDBJ whole genome shotgun (WGS) entry which is preliminary data.</text>
</comment>
<dbReference type="AlphaFoldDB" id="A0A562ILC1"/>
<reference evidence="2 3" key="1">
    <citation type="submission" date="2019-07" db="EMBL/GenBank/DDBJ databases">
        <title>R&amp;d 2014.</title>
        <authorList>
            <person name="Klenk H.-P."/>
        </authorList>
    </citation>
    <scope>NUCLEOTIDE SEQUENCE [LARGE SCALE GENOMIC DNA]</scope>
    <source>
        <strain evidence="2 3">DSM 45764</strain>
    </source>
</reference>
<gene>
    <name evidence="2" type="ORF">JD78_00186</name>
</gene>
<organism evidence="2 3">
    <name type="scientific">Modestobacter roseus</name>
    <dbReference type="NCBI Taxonomy" id="1181884"/>
    <lineage>
        <taxon>Bacteria</taxon>
        <taxon>Bacillati</taxon>
        <taxon>Actinomycetota</taxon>
        <taxon>Actinomycetes</taxon>
        <taxon>Geodermatophilales</taxon>
        <taxon>Geodermatophilaceae</taxon>
        <taxon>Modestobacter</taxon>
    </lineage>
</organism>
<evidence type="ECO:0000259" key="1">
    <source>
        <dbReference type="Pfam" id="PF04480"/>
    </source>
</evidence>
<keyword evidence="3" id="KW-1185">Reference proteome</keyword>
<proteinExistence type="predicted"/>
<dbReference type="RefSeq" id="WP_153356542.1">
    <property type="nucleotide sequence ID" value="NZ_ML762479.1"/>
</dbReference>
<dbReference type="InterPro" id="IPR011335">
    <property type="entry name" value="Restrct_endonuc-II-like"/>
</dbReference>
<dbReference type="EMBL" id="VLKF01000001">
    <property type="protein sequence ID" value="TWH71688.1"/>
    <property type="molecule type" value="Genomic_DNA"/>
</dbReference>
<dbReference type="Pfam" id="PF04480">
    <property type="entry name" value="DUF559"/>
    <property type="match status" value="1"/>
</dbReference>
<name>A0A562ILC1_9ACTN</name>
<sequence length="275" mass="30263">MTRDQLDRGLYRRVVRGVYAPPGMPFDHELVARATALVMPPEAALAGRSAAAWWQGRTAGSRDPVRVVVPKTSAWRGPRGVLVHRTEVRAGEIVETDDGIRITSVERTVWDVAALERLRDAVACLDAMAFGGELPDEVLRRVQRTATHQWGSRRVRKALSLVDGRAQSPAESWVRVACHAAGLPEPVPQFVVVDGGAFLGKVDLAWPEAKLIVEYEGPHHFDPVKAQKDDARYAALRAAGWWVIRLANADLRDMDAVVDRIRTALALATPRPLGQ</sequence>
<evidence type="ECO:0000313" key="3">
    <source>
        <dbReference type="Proteomes" id="UP000321490"/>
    </source>
</evidence>
<feature type="domain" description="DUF559" evidence="1">
    <location>
        <begin position="202"/>
        <end position="265"/>
    </location>
</feature>
<evidence type="ECO:0000313" key="2">
    <source>
        <dbReference type="EMBL" id="TWH71688.1"/>
    </source>
</evidence>
<dbReference type="SUPFAM" id="SSF52980">
    <property type="entry name" value="Restriction endonuclease-like"/>
    <property type="match status" value="1"/>
</dbReference>
<dbReference type="Gene3D" id="3.40.960.10">
    <property type="entry name" value="VSR Endonuclease"/>
    <property type="match status" value="1"/>
</dbReference>
<dbReference type="InterPro" id="IPR007569">
    <property type="entry name" value="DUF559"/>
</dbReference>
<dbReference type="Proteomes" id="UP000321490">
    <property type="component" value="Unassembled WGS sequence"/>
</dbReference>